<dbReference type="GO" id="GO:0016616">
    <property type="term" value="F:oxidoreductase activity, acting on the CH-OH group of donors, NAD or NADP as acceptor"/>
    <property type="evidence" value="ECO:0007669"/>
    <property type="project" value="TreeGrafter"/>
</dbReference>
<dbReference type="EMBL" id="CVTD020000024">
    <property type="protein sequence ID" value="CRZ35387.1"/>
    <property type="molecule type" value="Genomic_DNA"/>
</dbReference>
<dbReference type="InterPro" id="IPR020904">
    <property type="entry name" value="Sc_DH/Rdtase_CS"/>
</dbReference>
<evidence type="ECO:0000256" key="1">
    <source>
        <dbReference type="ARBA" id="ARBA00006484"/>
    </source>
</evidence>
<proteinExistence type="inferred from homology"/>
<dbReference type="PROSITE" id="PS00061">
    <property type="entry name" value="ADH_SHORT"/>
    <property type="match status" value="1"/>
</dbReference>
<gene>
    <name evidence="3" type="ORF">HHT355_2190</name>
</gene>
<dbReference type="PRINTS" id="PR00080">
    <property type="entry name" value="SDRFAMILY"/>
</dbReference>
<name>A0A0H5SIQ3_HERHM</name>
<dbReference type="RefSeq" id="WP_330403396.1">
    <property type="nucleotide sequence ID" value="NZ_CVTD020000024.1"/>
</dbReference>
<dbReference type="FunFam" id="3.40.50.720:FF:000084">
    <property type="entry name" value="Short-chain dehydrogenase reductase"/>
    <property type="match status" value="1"/>
</dbReference>
<dbReference type="Gene3D" id="3.40.50.720">
    <property type="entry name" value="NAD(P)-binding Rossmann-like Domain"/>
    <property type="match status" value="1"/>
</dbReference>
<evidence type="ECO:0008006" key="5">
    <source>
        <dbReference type="Google" id="ProtNLM"/>
    </source>
</evidence>
<dbReference type="PRINTS" id="PR00081">
    <property type="entry name" value="GDHRDH"/>
</dbReference>
<accession>A0A0H5SIQ3</accession>
<dbReference type="InterPro" id="IPR002347">
    <property type="entry name" value="SDR_fam"/>
</dbReference>
<comment type="similarity">
    <text evidence="1">Belongs to the short-chain dehydrogenases/reductases (SDR) family.</text>
</comment>
<reference evidence="3 4" key="1">
    <citation type="submission" date="2015-06" db="EMBL/GenBank/DDBJ databases">
        <authorList>
            <person name="Wibberg Daniel"/>
        </authorList>
    </citation>
    <scope>NUCLEOTIDE SEQUENCE [LARGE SCALE GENOMIC DNA]</scope>
    <source>
        <strain evidence="3 4">T3/55T</strain>
    </source>
</reference>
<dbReference type="GO" id="GO:0008206">
    <property type="term" value="P:bile acid metabolic process"/>
    <property type="evidence" value="ECO:0007669"/>
    <property type="project" value="UniProtKB-ARBA"/>
</dbReference>
<dbReference type="PANTHER" id="PTHR42760">
    <property type="entry name" value="SHORT-CHAIN DEHYDROGENASES/REDUCTASES FAMILY MEMBER"/>
    <property type="match status" value="1"/>
</dbReference>
<keyword evidence="4" id="KW-1185">Reference proteome</keyword>
<organism evidence="3 4">
    <name type="scientific">Herbinix hemicellulosilytica</name>
    <dbReference type="NCBI Taxonomy" id="1564487"/>
    <lineage>
        <taxon>Bacteria</taxon>
        <taxon>Bacillati</taxon>
        <taxon>Bacillota</taxon>
        <taxon>Clostridia</taxon>
        <taxon>Lachnospirales</taxon>
        <taxon>Lachnospiraceae</taxon>
        <taxon>Herbinix</taxon>
    </lineage>
</organism>
<evidence type="ECO:0000313" key="4">
    <source>
        <dbReference type="Proteomes" id="UP000236497"/>
    </source>
</evidence>
<dbReference type="Proteomes" id="UP000236497">
    <property type="component" value="Unassembled WGS sequence"/>
</dbReference>
<sequence length="249" mass="27177">MKKVCIVTGGANGIGLRITERFIEEGNFVAVIDVDKKACELLTSKYPAESIMFYHGDITEPNVIEDFVAELLKLYPAVDIIVNNACVGKGGLNTCSYEDFNYVLRLGVSAPFYLTKLLMPHLNPNASIVNIASTRAFMSQPDTESYTAAKGGIISLTHGMSITLAGRARVNSISPGWIDTGHLPYSEIDHLQHPAGRIGVPDDIADMVLYLCSEKAGFITGQNFTVDGGMTKQMIYHGDYGWSYQVPFP</sequence>
<dbReference type="AlphaFoldDB" id="A0A0H5SIQ3"/>
<protein>
    <recommendedName>
        <fullName evidence="5">NAD(P)-dependent dehydrogenase (Short-subunit alcohol dehydrogenase family)</fullName>
    </recommendedName>
</protein>
<dbReference type="Pfam" id="PF13561">
    <property type="entry name" value="adh_short_C2"/>
    <property type="match status" value="1"/>
</dbReference>
<keyword evidence="2" id="KW-0560">Oxidoreductase</keyword>
<dbReference type="InterPro" id="IPR036291">
    <property type="entry name" value="NAD(P)-bd_dom_sf"/>
</dbReference>
<evidence type="ECO:0000256" key="2">
    <source>
        <dbReference type="ARBA" id="ARBA00023002"/>
    </source>
</evidence>
<evidence type="ECO:0000313" key="3">
    <source>
        <dbReference type="EMBL" id="CRZ35387.1"/>
    </source>
</evidence>
<dbReference type="SUPFAM" id="SSF51735">
    <property type="entry name" value="NAD(P)-binding Rossmann-fold domains"/>
    <property type="match status" value="1"/>
</dbReference>